<dbReference type="AlphaFoldDB" id="A0A916W779"/>
<feature type="transmembrane region" description="Helical" evidence="1">
    <location>
        <begin position="95"/>
        <end position="115"/>
    </location>
</feature>
<comment type="caution">
    <text evidence="2">The sequence shown here is derived from an EMBL/GenBank/DDBJ whole genome shotgun (WGS) entry which is preliminary data.</text>
</comment>
<feature type="transmembrane region" description="Helical" evidence="1">
    <location>
        <begin position="31"/>
        <end position="49"/>
    </location>
</feature>
<evidence type="ECO:0000256" key="1">
    <source>
        <dbReference type="SAM" id="Phobius"/>
    </source>
</evidence>
<evidence type="ECO:0000313" key="2">
    <source>
        <dbReference type="EMBL" id="GGA72387.1"/>
    </source>
</evidence>
<gene>
    <name evidence="2" type="ORF">GCM10008025_15220</name>
</gene>
<reference evidence="2" key="1">
    <citation type="journal article" date="2014" name="Int. J. Syst. Evol. Microbiol.">
        <title>Complete genome sequence of Corynebacterium casei LMG S-19264T (=DSM 44701T), isolated from a smear-ripened cheese.</title>
        <authorList>
            <consortium name="US DOE Joint Genome Institute (JGI-PGF)"/>
            <person name="Walter F."/>
            <person name="Albersmeier A."/>
            <person name="Kalinowski J."/>
            <person name="Ruckert C."/>
        </authorList>
    </citation>
    <scope>NUCLEOTIDE SEQUENCE</scope>
    <source>
        <strain evidence="2">CGMCC 1.12408</strain>
    </source>
</reference>
<protein>
    <submittedName>
        <fullName evidence="2">Uncharacterized protein</fullName>
    </submittedName>
</protein>
<keyword evidence="1" id="KW-1133">Transmembrane helix</keyword>
<feature type="transmembrane region" description="Helical" evidence="1">
    <location>
        <begin position="7"/>
        <end position="25"/>
    </location>
</feature>
<reference evidence="2" key="2">
    <citation type="submission" date="2020-09" db="EMBL/GenBank/DDBJ databases">
        <authorList>
            <person name="Sun Q."/>
            <person name="Zhou Y."/>
        </authorList>
    </citation>
    <scope>NUCLEOTIDE SEQUENCE</scope>
    <source>
        <strain evidence="2">CGMCC 1.12408</strain>
    </source>
</reference>
<sequence>MISKRHFLFNIGIIVVPWLTLLFVGKRNMKRYSVAGIFIVVFEIVNHIYGYKHQFWKFFDKKRSFLKDELPFSLGPYMPLSIWLLKYSHGNFKKFLLLNVLADGIFAFVIMDILAKFKIIKLKKLNKLQFFFYIHYKAYLLYGIQSLYERFRKEA</sequence>
<keyword evidence="3" id="KW-1185">Reference proteome</keyword>
<name>A0A916W779_9BACI</name>
<dbReference type="RefSeq" id="WP_188384074.1">
    <property type="nucleotide sequence ID" value="NZ_BMEY01000006.1"/>
</dbReference>
<organism evidence="2 3">
    <name type="scientific">Ornithinibacillus halotolerans</name>
    <dbReference type="NCBI Taxonomy" id="1274357"/>
    <lineage>
        <taxon>Bacteria</taxon>
        <taxon>Bacillati</taxon>
        <taxon>Bacillota</taxon>
        <taxon>Bacilli</taxon>
        <taxon>Bacillales</taxon>
        <taxon>Bacillaceae</taxon>
        <taxon>Ornithinibacillus</taxon>
    </lineage>
</organism>
<accession>A0A916W779</accession>
<dbReference type="Proteomes" id="UP000613512">
    <property type="component" value="Unassembled WGS sequence"/>
</dbReference>
<proteinExistence type="predicted"/>
<keyword evidence="1" id="KW-0472">Membrane</keyword>
<evidence type="ECO:0000313" key="3">
    <source>
        <dbReference type="Proteomes" id="UP000613512"/>
    </source>
</evidence>
<keyword evidence="1" id="KW-0812">Transmembrane</keyword>
<dbReference type="EMBL" id="BMEY01000006">
    <property type="protein sequence ID" value="GGA72387.1"/>
    <property type="molecule type" value="Genomic_DNA"/>
</dbReference>